<gene>
    <name evidence="4" type="ORF">CA13_67030</name>
</gene>
<dbReference type="PANTHER" id="PTHR43191">
    <property type="entry name" value="RRNA METHYLTRANSFERASE 3"/>
    <property type="match status" value="1"/>
</dbReference>
<dbReference type="GO" id="GO:0003723">
    <property type="term" value="F:RNA binding"/>
    <property type="evidence" value="ECO:0007669"/>
    <property type="project" value="InterPro"/>
</dbReference>
<feature type="domain" description="tRNA/rRNA methyltransferase SpoU type" evidence="3">
    <location>
        <begin position="144"/>
        <end position="287"/>
    </location>
</feature>
<dbReference type="Proteomes" id="UP000315010">
    <property type="component" value="Unassembled WGS sequence"/>
</dbReference>
<evidence type="ECO:0000313" key="4">
    <source>
        <dbReference type="EMBL" id="TWT76211.1"/>
    </source>
</evidence>
<dbReference type="InterPro" id="IPR001537">
    <property type="entry name" value="SpoU_MeTrfase"/>
</dbReference>
<dbReference type="EMBL" id="SJPJ01000002">
    <property type="protein sequence ID" value="TWT76211.1"/>
    <property type="molecule type" value="Genomic_DNA"/>
</dbReference>
<reference evidence="4 5" key="1">
    <citation type="submission" date="2019-02" db="EMBL/GenBank/DDBJ databases">
        <title>Deep-cultivation of Planctomycetes and their phenomic and genomic characterization uncovers novel biology.</title>
        <authorList>
            <person name="Wiegand S."/>
            <person name="Jogler M."/>
            <person name="Boedeker C."/>
            <person name="Pinto D."/>
            <person name="Vollmers J."/>
            <person name="Rivas-Marin E."/>
            <person name="Kohn T."/>
            <person name="Peeters S.H."/>
            <person name="Heuer A."/>
            <person name="Rast P."/>
            <person name="Oberbeckmann S."/>
            <person name="Bunk B."/>
            <person name="Jeske O."/>
            <person name="Meyerdierks A."/>
            <person name="Storesund J.E."/>
            <person name="Kallscheuer N."/>
            <person name="Luecker S."/>
            <person name="Lage O.M."/>
            <person name="Pohl T."/>
            <person name="Merkel B.J."/>
            <person name="Hornburger P."/>
            <person name="Mueller R.-W."/>
            <person name="Bruemmer F."/>
            <person name="Labrenz M."/>
            <person name="Spormann A.M."/>
            <person name="Op Den Camp H."/>
            <person name="Overmann J."/>
            <person name="Amann R."/>
            <person name="Jetten M.S.M."/>
            <person name="Mascher T."/>
            <person name="Medema M.H."/>
            <person name="Devos D.P."/>
            <person name="Kaster A.-K."/>
            <person name="Ovreas L."/>
            <person name="Rohde M."/>
            <person name="Galperin M.Y."/>
            <person name="Jogler C."/>
        </authorList>
    </citation>
    <scope>NUCLEOTIDE SEQUENCE [LARGE SCALE GENOMIC DNA]</scope>
    <source>
        <strain evidence="4 5">CA13</strain>
    </source>
</reference>
<evidence type="ECO:0000313" key="5">
    <source>
        <dbReference type="Proteomes" id="UP000315010"/>
    </source>
</evidence>
<dbReference type="AlphaFoldDB" id="A0A5C5YMR4"/>
<keyword evidence="5" id="KW-1185">Reference proteome</keyword>
<dbReference type="RefSeq" id="WP_419195198.1">
    <property type="nucleotide sequence ID" value="NZ_SJPJ01000002.1"/>
</dbReference>
<protein>
    <submittedName>
        <fullName evidence="4">Putative TrmH family tRNA/rRNA methyltransferase</fullName>
        <ecNumber evidence="4">2.1.1.-</ecNumber>
    </submittedName>
</protein>
<dbReference type="InterPro" id="IPR029064">
    <property type="entry name" value="Ribosomal_eL30-like_sf"/>
</dbReference>
<dbReference type="GO" id="GO:0008173">
    <property type="term" value="F:RNA methyltransferase activity"/>
    <property type="evidence" value="ECO:0007669"/>
    <property type="project" value="InterPro"/>
</dbReference>
<evidence type="ECO:0000259" key="3">
    <source>
        <dbReference type="Pfam" id="PF00588"/>
    </source>
</evidence>
<dbReference type="EC" id="2.1.1.-" evidence="4"/>
<organism evidence="4 5">
    <name type="scientific">Novipirellula herctigrandis</name>
    <dbReference type="NCBI Taxonomy" id="2527986"/>
    <lineage>
        <taxon>Bacteria</taxon>
        <taxon>Pseudomonadati</taxon>
        <taxon>Planctomycetota</taxon>
        <taxon>Planctomycetia</taxon>
        <taxon>Pirellulales</taxon>
        <taxon>Pirellulaceae</taxon>
        <taxon>Novipirellula</taxon>
    </lineage>
</organism>
<dbReference type="InterPro" id="IPR029028">
    <property type="entry name" value="Alpha/beta_knot_MTases"/>
</dbReference>
<sequence>MQINSWIQPNAEIQITATGNNRERMREQHVIAVESPDDPRLSMFANMRHNDLAKGGRYFIAEGHLIVQRLLESRFQVASVLIQEGMVKSYLDLVPESVAIYTLPRRKMAELLGFDFHRGVLACGIREPLHTVDDFLSQRPLPNLTLALMGVSELENVGSILRSAAALGVNHILLDDGTVDPLRRRVIRVSMATAFKHRFYRLEWPEQDLRRIAIGTGAQTIATTLDREATVLDESRFIADPKVLMIGNEAIGLDPVLQRIATERLTIPMQLGTDSLNVAVASAIMMYVLTRSN</sequence>
<proteinExistence type="predicted"/>
<name>A0A5C5YMR4_9BACT</name>
<dbReference type="Gene3D" id="3.40.1280.10">
    <property type="match status" value="1"/>
</dbReference>
<dbReference type="InterPro" id="IPR051259">
    <property type="entry name" value="rRNA_Methyltransferase"/>
</dbReference>
<accession>A0A5C5YMR4</accession>
<keyword evidence="1 4" id="KW-0489">Methyltransferase</keyword>
<keyword evidence="2 4" id="KW-0808">Transferase</keyword>
<evidence type="ECO:0000256" key="2">
    <source>
        <dbReference type="ARBA" id="ARBA00022679"/>
    </source>
</evidence>
<dbReference type="CDD" id="cd18095">
    <property type="entry name" value="SpoU-like_rRNA-MTase"/>
    <property type="match status" value="1"/>
</dbReference>
<dbReference type="GO" id="GO:0006396">
    <property type="term" value="P:RNA processing"/>
    <property type="evidence" value="ECO:0007669"/>
    <property type="project" value="InterPro"/>
</dbReference>
<dbReference type="GO" id="GO:0032259">
    <property type="term" value="P:methylation"/>
    <property type="evidence" value="ECO:0007669"/>
    <property type="project" value="UniProtKB-KW"/>
</dbReference>
<dbReference type="SUPFAM" id="SSF75217">
    <property type="entry name" value="alpha/beta knot"/>
    <property type="match status" value="1"/>
</dbReference>
<comment type="caution">
    <text evidence="4">The sequence shown here is derived from an EMBL/GenBank/DDBJ whole genome shotgun (WGS) entry which is preliminary data.</text>
</comment>
<dbReference type="Pfam" id="PF00588">
    <property type="entry name" value="SpoU_methylase"/>
    <property type="match status" value="1"/>
</dbReference>
<dbReference type="PANTHER" id="PTHR43191:SF12">
    <property type="entry name" value="RRNA METHYLASE"/>
    <property type="match status" value="1"/>
</dbReference>
<dbReference type="SUPFAM" id="SSF55315">
    <property type="entry name" value="L30e-like"/>
    <property type="match status" value="1"/>
</dbReference>
<dbReference type="InterPro" id="IPR029026">
    <property type="entry name" value="tRNA_m1G_MTases_N"/>
</dbReference>
<evidence type="ECO:0000256" key="1">
    <source>
        <dbReference type="ARBA" id="ARBA00022603"/>
    </source>
</evidence>